<evidence type="ECO:0000313" key="4">
    <source>
        <dbReference type="Proteomes" id="UP000245125"/>
    </source>
</evidence>
<dbReference type="InterPro" id="IPR036291">
    <property type="entry name" value="NAD(P)-bd_dom_sf"/>
</dbReference>
<feature type="domain" description="NAD-dependent epimerase/dehydratase" evidence="2">
    <location>
        <begin position="8"/>
        <end position="134"/>
    </location>
</feature>
<dbReference type="PANTHER" id="PTHR43000">
    <property type="entry name" value="DTDP-D-GLUCOSE 4,6-DEHYDRATASE-RELATED"/>
    <property type="match status" value="1"/>
</dbReference>
<reference evidence="4" key="1">
    <citation type="submission" date="2018-03" db="EMBL/GenBank/DDBJ databases">
        <authorList>
            <person name="Zecchin S."/>
        </authorList>
    </citation>
    <scope>NUCLEOTIDE SEQUENCE [LARGE SCALE GENOMIC DNA]</scope>
</reference>
<comment type="similarity">
    <text evidence="1">Belongs to the NAD(P)-dependent epimerase/dehydratase family.</text>
</comment>
<dbReference type="OrthoDB" id="9801785at2"/>
<evidence type="ECO:0000259" key="2">
    <source>
        <dbReference type="Pfam" id="PF01370"/>
    </source>
</evidence>
<feature type="domain" description="NAD-dependent epimerase/dehydratase" evidence="2">
    <location>
        <begin position="176"/>
        <end position="284"/>
    </location>
</feature>
<dbReference type="EMBL" id="OUUY01000001">
    <property type="protein sequence ID" value="SPP99486.1"/>
    <property type="molecule type" value="Genomic_DNA"/>
</dbReference>
<gene>
    <name evidence="3" type="ORF">NBG4_10020</name>
</gene>
<evidence type="ECO:0000256" key="1">
    <source>
        <dbReference type="ARBA" id="ARBA00007637"/>
    </source>
</evidence>
<dbReference type="InterPro" id="IPR001509">
    <property type="entry name" value="Epimerase_deHydtase"/>
</dbReference>
<accession>A0A2U3QDJ5</accession>
<dbReference type="Pfam" id="PF01370">
    <property type="entry name" value="Epimerase"/>
    <property type="match status" value="2"/>
</dbReference>
<name>A0A2U3QDJ5_9BACT</name>
<dbReference type="AlphaFoldDB" id="A0A2U3QDJ5"/>
<sequence length="384" mass="43153">MPSRNKRILITGGAGFIGTHLVNALSSRKWEVVVLDALIKQVHRSGRWNPPPHVKFIKGDVCNKSRVRESLEGVNYIVHLAAETGVGQSAYEISRYVKTNELGTAVLLEEASRVGDTLAGVVIASSRAIYGEGRYRCGTCGFFYPSLRKADKLIKGIWEPQCPTCQRLASPLSSVEEQTPNPVSVYGITKHNQEELLRQFSESFSIPAIALRFQNVYGPGQSLTNPYTGILALFSTRLLSGNPIYIYEDGNERRDFIYVEDTVQSIVLALKKGFSKIYEVYNVGSGIGTSVEDIARLLLRIMKREVPVIIAGKYRVGDIRHAWADITKIQRDFDFKPRYPIERGLRIFAQWARKQPLPIDRYKKTEAELINKGLLLESRETSTD</sequence>
<dbReference type="Proteomes" id="UP000245125">
    <property type="component" value="Unassembled WGS sequence"/>
</dbReference>
<dbReference type="SUPFAM" id="SSF51735">
    <property type="entry name" value="NAD(P)-binding Rossmann-fold domains"/>
    <property type="match status" value="1"/>
</dbReference>
<dbReference type="PRINTS" id="PR01713">
    <property type="entry name" value="NUCEPIMERASE"/>
</dbReference>
<protein>
    <submittedName>
        <fullName evidence="3">NAD dependent epimerase/dehydratase family protein</fullName>
    </submittedName>
</protein>
<dbReference type="Gene3D" id="3.40.50.720">
    <property type="entry name" value="NAD(P)-binding Rossmann-like Domain"/>
    <property type="match status" value="1"/>
</dbReference>
<proteinExistence type="inferred from homology"/>
<keyword evidence="4" id="KW-1185">Reference proteome</keyword>
<evidence type="ECO:0000313" key="3">
    <source>
        <dbReference type="EMBL" id="SPP99486.1"/>
    </source>
</evidence>
<organism evidence="3 4">
    <name type="scientific">Candidatus Sulfobium mesophilum</name>
    <dbReference type="NCBI Taxonomy" id="2016548"/>
    <lineage>
        <taxon>Bacteria</taxon>
        <taxon>Pseudomonadati</taxon>
        <taxon>Nitrospirota</taxon>
        <taxon>Nitrospiria</taxon>
        <taxon>Nitrospirales</taxon>
        <taxon>Nitrospiraceae</taxon>
        <taxon>Candidatus Sulfobium</taxon>
    </lineage>
</organism>